<sequence length="364" mass="39151">MNASNKVLVAGSSGLIGVAAIEGFLSAGWDVVGISRRKPELPSGRDFEFIPVDLRNEKAAREALSALDGITHVAYAAIYENAEDLVSGWSNARQIEINNAMLSNVIEPLVSGKSTLKHVSILQGTKAYGVHLHPIAIPARESDPRDNHANFFFDQQDYVRDAGEKFGFAYTVLRPQLVTGKTAGALNVLPAIGVYAAIRREKGEAFSFPGGPSFVWEMADADLVGQVMVWAAQSPQAANEIFNVTNGDVFEWRSVWPAMAKTLGVNVGADEPVSIAQYIRDNADVWAKVVEKYGLASGDLHAFVGQGDQHADFAFAYGAPAGPVAFVSTIKLRKAGFNAAVDTRDAFCNALQSFIDRKLLPPAL</sequence>
<gene>
    <name evidence="2" type="ORF">AWB83_01911</name>
</gene>
<dbReference type="PANTHER" id="PTHR32487">
    <property type="entry name" value="3-OXO-DELTA(4,5)-STEROID 5-BETA-REDUCTASE"/>
    <property type="match status" value="1"/>
</dbReference>
<dbReference type="STRING" id="1777144.AWB83_01911"/>
<name>A0A158AIS9_9BURK</name>
<proteinExistence type="predicted"/>
<dbReference type="Proteomes" id="UP000054978">
    <property type="component" value="Unassembled WGS sequence"/>
</dbReference>
<dbReference type="RefSeq" id="WP_087044641.1">
    <property type="nucleotide sequence ID" value="NZ_FCOB02000007.1"/>
</dbReference>
<dbReference type="SUPFAM" id="SSF51735">
    <property type="entry name" value="NAD(P)-binding Rossmann-fold domains"/>
    <property type="match status" value="1"/>
</dbReference>
<dbReference type="PANTHER" id="PTHR32487:SF0">
    <property type="entry name" value="3-OXO-DELTA(4,5)-STEROID 5-BETA-REDUCTASE"/>
    <property type="match status" value="1"/>
</dbReference>
<feature type="domain" description="PRISE-like Rossmann-fold" evidence="1">
    <location>
        <begin position="58"/>
        <end position="301"/>
    </location>
</feature>
<dbReference type="InterPro" id="IPR036291">
    <property type="entry name" value="NAD(P)-bd_dom_sf"/>
</dbReference>
<evidence type="ECO:0000259" key="1">
    <source>
        <dbReference type="Pfam" id="PF22917"/>
    </source>
</evidence>
<accession>A0A158AIS9</accession>
<comment type="caution">
    <text evidence="2">The sequence shown here is derived from an EMBL/GenBank/DDBJ whole genome shotgun (WGS) entry which is preliminary data.</text>
</comment>
<dbReference type="Gene3D" id="3.40.50.720">
    <property type="entry name" value="NAD(P)-binding Rossmann-like Domain"/>
    <property type="match status" value="1"/>
</dbReference>
<keyword evidence="3" id="KW-1185">Reference proteome</keyword>
<evidence type="ECO:0000313" key="2">
    <source>
        <dbReference type="EMBL" id="SAK57724.1"/>
    </source>
</evidence>
<protein>
    <submittedName>
        <fullName evidence="2">NAD-dependent epimerase/dehydratase</fullName>
    </submittedName>
</protein>
<dbReference type="EMBL" id="FCOB02000007">
    <property type="protein sequence ID" value="SAK57724.1"/>
    <property type="molecule type" value="Genomic_DNA"/>
</dbReference>
<evidence type="ECO:0000313" key="3">
    <source>
        <dbReference type="Proteomes" id="UP000054978"/>
    </source>
</evidence>
<organism evidence="2 3">
    <name type="scientific">Caballeronia ptereochthonis</name>
    <dbReference type="NCBI Taxonomy" id="1777144"/>
    <lineage>
        <taxon>Bacteria</taxon>
        <taxon>Pseudomonadati</taxon>
        <taxon>Pseudomonadota</taxon>
        <taxon>Betaproteobacteria</taxon>
        <taxon>Burkholderiales</taxon>
        <taxon>Burkholderiaceae</taxon>
        <taxon>Caballeronia</taxon>
    </lineage>
</organism>
<dbReference type="Pfam" id="PF22917">
    <property type="entry name" value="PRISE"/>
    <property type="match status" value="1"/>
</dbReference>
<dbReference type="InterPro" id="IPR055222">
    <property type="entry name" value="PRISE-like_Rossmann-fold"/>
</dbReference>
<reference evidence="2" key="1">
    <citation type="submission" date="2016-01" db="EMBL/GenBank/DDBJ databases">
        <authorList>
            <person name="Peeters C."/>
        </authorList>
    </citation>
    <scope>NUCLEOTIDE SEQUENCE [LARGE SCALE GENOMIC DNA]</scope>
    <source>
        <strain evidence="2">LMG 29326</strain>
    </source>
</reference>
<dbReference type="AlphaFoldDB" id="A0A158AIS9"/>
<dbReference type="OrthoDB" id="4392084at2"/>